<evidence type="ECO:0000313" key="3">
    <source>
        <dbReference type="Proteomes" id="UP000449547"/>
    </source>
</evidence>
<feature type="region of interest" description="Disordered" evidence="1">
    <location>
        <begin position="1"/>
        <end position="27"/>
    </location>
</feature>
<dbReference type="OMA" id="HENYFGM"/>
<dbReference type="EMBL" id="SWFT01000090">
    <property type="protein sequence ID" value="KAA8902321.1"/>
    <property type="molecule type" value="Genomic_DNA"/>
</dbReference>
<dbReference type="RefSeq" id="XP_034012306.1">
    <property type="nucleotide sequence ID" value="XM_034155463.1"/>
</dbReference>
<reference evidence="2 3" key="1">
    <citation type="submission" date="2019-07" db="EMBL/GenBank/DDBJ databases">
        <title>Genome assembly of two rare yeast pathogens: Diutina rugosa and Trichomonascus ciferrii.</title>
        <authorList>
            <person name="Mixao V."/>
            <person name="Saus E."/>
            <person name="Hansen A."/>
            <person name="Lass-Flor C."/>
            <person name="Gabaldon T."/>
        </authorList>
    </citation>
    <scope>NUCLEOTIDE SEQUENCE [LARGE SCALE GENOMIC DNA]</scope>
    <source>
        <strain evidence="2 3">CBS 613</strain>
    </source>
</reference>
<evidence type="ECO:0000313" key="2">
    <source>
        <dbReference type="EMBL" id="KAA8902321.1"/>
    </source>
</evidence>
<gene>
    <name evidence="2" type="ORF">DIURU_002775</name>
</gene>
<feature type="compositionally biased region" description="Basic and acidic residues" evidence="1">
    <location>
        <begin position="10"/>
        <end position="27"/>
    </location>
</feature>
<dbReference type="OrthoDB" id="3997547at2759"/>
<accession>A0A642UNH9</accession>
<organism evidence="2 3">
    <name type="scientific">Diutina rugosa</name>
    <name type="common">Yeast</name>
    <name type="synonym">Candida rugosa</name>
    <dbReference type="NCBI Taxonomy" id="5481"/>
    <lineage>
        <taxon>Eukaryota</taxon>
        <taxon>Fungi</taxon>
        <taxon>Dikarya</taxon>
        <taxon>Ascomycota</taxon>
        <taxon>Saccharomycotina</taxon>
        <taxon>Pichiomycetes</taxon>
        <taxon>Debaryomycetaceae</taxon>
        <taxon>Diutina</taxon>
    </lineage>
</organism>
<dbReference type="Proteomes" id="UP000449547">
    <property type="component" value="Unassembled WGS sequence"/>
</dbReference>
<feature type="region of interest" description="Disordered" evidence="1">
    <location>
        <begin position="89"/>
        <end position="111"/>
    </location>
</feature>
<protein>
    <submittedName>
        <fullName evidence="2">Uncharacterized protein</fullName>
    </submittedName>
</protein>
<sequence>MMEAFSQSDNGKRRREDGEESKRSRMYIERQVEDSEWPIYNHPEGGIVKVTPWGILRQYTDSDGNAITSFEDKDFSELKMEPQEISYFPSTPQSFCPPHNPSPPPQAKQFGQFQLSPSNEVEGYVVDGYQLNTPPQQYEQEHEHYFGMDEGDVTM</sequence>
<keyword evidence="3" id="KW-1185">Reference proteome</keyword>
<comment type="caution">
    <text evidence="2">The sequence shown here is derived from an EMBL/GenBank/DDBJ whole genome shotgun (WGS) entry which is preliminary data.</text>
</comment>
<dbReference type="VEuPathDB" id="FungiDB:DIURU_002775"/>
<evidence type="ECO:0000256" key="1">
    <source>
        <dbReference type="SAM" id="MobiDB-lite"/>
    </source>
</evidence>
<proteinExistence type="predicted"/>
<dbReference type="AlphaFoldDB" id="A0A642UNH9"/>
<name>A0A642UNH9_DIURU</name>
<dbReference type="GeneID" id="54781426"/>